<evidence type="ECO:0000259" key="7">
    <source>
        <dbReference type="Pfam" id="PF00294"/>
    </source>
</evidence>
<dbReference type="GO" id="GO:0005524">
    <property type="term" value="F:ATP binding"/>
    <property type="evidence" value="ECO:0007669"/>
    <property type="project" value="UniProtKB-KW"/>
</dbReference>
<keyword evidence="2 6" id="KW-0808">Transferase</keyword>
<evidence type="ECO:0000256" key="6">
    <source>
        <dbReference type="PIRNR" id="PIRNR000535"/>
    </source>
</evidence>
<dbReference type="PIRSF" id="PIRSF000535">
    <property type="entry name" value="1PFK/6PFK/LacC"/>
    <property type="match status" value="1"/>
</dbReference>
<keyword evidence="3" id="KW-0547">Nucleotide-binding</keyword>
<dbReference type="AlphaFoldDB" id="A0AB35BWE3"/>
<organism evidence="8 9">
    <name type="scientific">Wohlfahrtiimonas chitiniclastica</name>
    <dbReference type="NCBI Taxonomy" id="400946"/>
    <lineage>
        <taxon>Bacteria</taxon>
        <taxon>Pseudomonadati</taxon>
        <taxon>Pseudomonadota</taxon>
        <taxon>Gammaproteobacteria</taxon>
        <taxon>Cardiobacteriales</taxon>
        <taxon>Ignatzschineriaceae</taxon>
        <taxon>Wohlfahrtiimonas</taxon>
    </lineage>
</organism>
<reference evidence="8" key="1">
    <citation type="submission" date="2021-03" db="EMBL/GenBank/DDBJ databases">
        <title>Identification and antibiotic profiling of Wohlfahrtiimonas chitiniclastica, an underestimated human pathogen.</title>
        <authorList>
            <person name="Kopf A."/>
            <person name="Bunk B."/>
            <person name="Coldewey S."/>
            <person name="Gunzer F."/>
            <person name="Riedel T."/>
            <person name="Schroettner P."/>
        </authorList>
    </citation>
    <scope>NUCLEOTIDE SEQUENCE</scope>
    <source>
        <strain evidence="8">DSM 100917</strain>
    </source>
</reference>
<protein>
    <recommendedName>
        <fullName evidence="6">Phosphofructokinase</fullName>
    </recommendedName>
</protein>
<dbReference type="GO" id="GO:0008662">
    <property type="term" value="F:1-phosphofructokinase activity"/>
    <property type="evidence" value="ECO:0007669"/>
    <property type="project" value="InterPro"/>
</dbReference>
<name>A0AB35BWE3_9GAMM</name>
<dbReference type="GO" id="GO:0044281">
    <property type="term" value="P:small molecule metabolic process"/>
    <property type="evidence" value="ECO:0007669"/>
    <property type="project" value="UniProtKB-ARBA"/>
</dbReference>
<evidence type="ECO:0000256" key="5">
    <source>
        <dbReference type="ARBA" id="ARBA00022840"/>
    </source>
</evidence>
<evidence type="ECO:0000256" key="4">
    <source>
        <dbReference type="ARBA" id="ARBA00022777"/>
    </source>
</evidence>
<dbReference type="GO" id="GO:0016052">
    <property type="term" value="P:carbohydrate catabolic process"/>
    <property type="evidence" value="ECO:0007669"/>
    <property type="project" value="UniProtKB-ARBA"/>
</dbReference>
<dbReference type="PANTHER" id="PTHR46566:SF5">
    <property type="entry name" value="1-PHOSPHOFRUCTOKINASE"/>
    <property type="match status" value="1"/>
</dbReference>
<comment type="caution">
    <text evidence="8">The sequence shown here is derived from an EMBL/GenBank/DDBJ whole genome shotgun (WGS) entry which is preliminary data.</text>
</comment>
<dbReference type="PANTHER" id="PTHR46566">
    <property type="entry name" value="1-PHOSPHOFRUCTOKINASE-RELATED"/>
    <property type="match status" value="1"/>
</dbReference>
<accession>A0AB35BWE3</accession>
<dbReference type="RefSeq" id="WP_063503379.1">
    <property type="nucleotide sequence ID" value="NZ_JAGIBT010000004.1"/>
</dbReference>
<dbReference type="NCBIfam" id="TIGR03168">
    <property type="entry name" value="1-PFK"/>
    <property type="match status" value="1"/>
</dbReference>
<keyword evidence="5" id="KW-0067">ATP-binding</keyword>
<evidence type="ECO:0000256" key="2">
    <source>
        <dbReference type="ARBA" id="ARBA00022679"/>
    </source>
</evidence>
<evidence type="ECO:0000313" key="9">
    <source>
        <dbReference type="Proteomes" id="UP000680020"/>
    </source>
</evidence>
<dbReference type="InterPro" id="IPR022463">
    <property type="entry name" value="1-PFruKinase"/>
</dbReference>
<dbReference type="CDD" id="cd01164">
    <property type="entry name" value="FruK_PfkB_like"/>
    <property type="match status" value="1"/>
</dbReference>
<dbReference type="InterPro" id="IPR011611">
    <property type="entry name" value="PfkB_dom"/>
</dbReference>
<dbReference type="Gene3D" id="3.40.1190.20">
    <property type="match status" value="1"/>
</dbReference>
<sequence>MSIITVTLNPAIDQTIQLEQLQVGEVHRAQSVHYTAGGKGIMVASCLADWFEEPIVVTGLLGDENIGIFEAMFEYKGMDDQFIRVPGLNRTNIKIVDHDCTTDINLPGIAASESALTEMMGAVAQDYEVAILSGSIPPLCQGTIYAEILEALAPHDTKVIVDASGAALKAALAAPVKPYCVKPNFVELSEYAGRTLTTEKDVIAEAKKLLASGIRLVVISMGSDGALFIDETGVIKATLIAPKVMTTVGAGDAMVAGIASAMREHASLERIARLATAFAVSKLGSIGPNLPEHEVVEAFAVQVTIQTLEVSS</sequence>
<keyword evidence="4" id="KW-0418">Kinase</keyword>
<evidence type="ECO:0000313" key="8">
    <source>
        <dbReference type="EMBL" id="MBS7824064.1"/>
    </source>
</evidence>
<dbReference type="GO" id="GO:0005829">
    <property type="term" value="C:cytosol"/>
    <property type="evidence" value="ECO:0007669"/>
    <property type="project" value="TreeGrafter"/>
</dbReference>
<dbReference type="Proteomes" id="UP000680020">
    <property type="component" value="Unassembled WGS sequence"/>
</dbReference>
<dbReference type="InterPro" id="IPR017583">
    <property type="entry name" value="Tagatose/fructose_Pkinase"/>
</dbReference>
<comment type="similarity">
    <text evidence="1 6">Belongs to the carbohydrate kinase PfkB family.</text>
</comment>
<dbReference type="EMBL" id="JAGIBU010000001">
    <property type="protein sequence ID" value="MBS7824064.1"/>
    <property type="molecule type" value="Genomic_DNA"/>
</dbReference>
<dbReference type="SUPFAM" id="SSF53613">
    <property type="entry name" value="Ribokinase-like"/>
    <property type="match status" value="1"/>
</dbReference>
<gene>
    <name evidence="8" type="primary">pfkB</name>
    <name evidence="8" type="ORF">J7561_02455</name>
</gene>
<feature type="domain" description="Carbohydrate kinase PfkB" evidence="7">
    <location>
        <begin position="7"/>
        <end position="290"/>
    </location>
</feature>
<proteinExistence type="inferred from homology"/>
<evidence type="ECO:0000256" key="1">
    <source>
        <dbReference type="ARBA" id="ARBA00010688"/>
    </source>
</evidence>
<dbReference type="Pfam" id="PF00294">
    <property type="entry name" value="PfkB"/>
    <property type="match status" value="1"/>
</dbReference>
<dbReference type="InterPro" id="IPR029056">
    <property type="entry name" value="Ribokinase-like"/>
</dbReference>
<dbReference type="FunFam" id="3.40.1190.20:FF:000001">
    <property type="entry name" value="Phosphofructokinase"/>
    <property type="match status" value="1"/>
</dbReference>
<evidence type="ECO:0000256" key="3">
    <source>
        <dbReference type="ARBA" id="ARBA00022741"/>
    </source>
</evidence>
<dbReference type="NCBIfam" id="TIGR03828">
    <property type="entry name" value="pfkB"/>
    <property type="match status" value="1"/>
</dbReference>